<dbReference type="GeneID" id="104953226"/>
<dbReference type="Gene3D" id="3.30.310.50">
    <property type="entry name" value="Alpha-D-phosphohexomutase, C-terminal domain"/>
    <property type="match status" value="1"/>
</dbReference>
<dbReference type="CTD" id="8270"/>
<keyword evidence="4" id="KW-0963">Cytoplasm</keyword>
<protein>
    <recommendedName>
        <fullName evidence="9">L antigen family member 3</fullName>
    </recommendedName>
</protein>
<accession>A0A6I9NLE6</accession>
<dbReference type="KEGG" id="ncc:104953226"/>
<keyword evidence="6" id="KW-0539">Nucleus</keyword>
<evidence type="ECO:0000256" key="4">
    <source>
        <dbReference type="ARBA" id="ARBA00022490"/>
    </source>
</evidence>
<reference evidence="11" key="1">
    <citation type="submission" date="2025-08" db="UniProtKB">
        <authorList>
            <consortium name="RefSeq"/>
        </authorList>
    </citation>
    <scope>IDENTIFICATION</scope>
    <source>
        <tissue evidence="11">Muscle</tissue>
    </source>
</reference>
<evidence type="ECO:0000256" key="9">
    <source>
        <dbReference type="ARBA" id="ARBA00076355"/>
    </source>
</evidence>
<keyword evidence="5" id="KW-0819">tRNA processing</keyword>
<dbReference type="OrthoDB" id="10025739at2759"/>
<dbReference type="PANTHER" id="PTHR31283">
    <property type="entry name" value="EKC/KEOPS COMPLEX SUBUNIT PCC1 FAMILY MEMBER"/>
    <property type="match status" value="1"/>
</dbReference>
<comment type="subunit">
    <text evidence="8">Component of the EKC/KEOPS complex composed of at least GON7, TP53RK, TPRKB, OSGEP and LAGE3; the whole complex dimerizes.</text>
</comment>
<dbReference type="AlphaFoldDB" id="A0A6I9NLE6"/>
<dbReference type="PANTHER" id="PTHR31283:SF5">
    <property type="entry name" value="EKC_KEOPS COMPLEX SUBUNIT LAGE3"/>
    <property type="match status" value="1"/>
</dbReference>
<evidence type="ECO:0000256" key="8">
    <source>
        <dbReference type="ARBA" id="ARBA00062157"/>
    </source>
</evidence>
<comment type="function">
    <text evidence="7">Component of the EKC/KEOPS complex that is required for the formation of a threonylcarbamoyl group on adenosine at position 37 (t(6)A37) in tRNAs that read codons beginning with adenine. The complex is probably involved in the transfer of the threonylcarbamoyl moiety of threonylcarbamoyl-AMP (TC-AMP) to the N6 group of A37. LAGE3 functions as a dimerization module for the complex.</text>
</comment>
<comment type="similarity">
    <text evidence="3">Belongs to the CTAG/PCC1 family.</text>
</comment>
<evidence type="ECO:0000313" key="11">
    <source>
        <dbReference type="RefSeq" id="XP_010778439.1"/>
    </source>
</evidence>
<dbReference type="GO" id="GO:0005737">
    <property type="term" value="C:cytoplasm"/>
    <property type="evidence" value="ECO:0007669"/>
    <property type="project" value="UniProtKB-SubCell"/>
</dbReference>
<keyword evidence="10" id="KW-1185">Reference proteome</keyword>
<dbReference type="InterPro" id="IPR015419">
    <property type="entry name" value="CTAG/Pcc1"/>
</dbReference>
<evidence type="ECO:0000256" key="1">
    <source>
        <dbReference type="ARBA" id="ARBA00004123"/>
    </source>
</evidence>
<evidence type="ECO:0000256" key="5">
    <source>
        <dbReference type="ARBA" id="ARBA00022694"/>
    </source>
</evidence>
<evidence type="ECO:0000256" key="2">
    <source>
        <dbReference type="ARBA" id="ARBA00004496"/>
    </source>
</evidence>
<organism evidence="10 11">
    <name type="scientific">Notothenia coriiceps</name>
    <name type="common">black rockcod</name>
    <dbReference type="NCBI Taxonomy" id="8208"/>
    <lineage>
        <taxon>Eukaryota</taxon>
        <taxon>Metazoa</taxon>
        <taxon>Chordata</taxon>
        <taxon>Craniata</taxon>
        <taxon>Vertebrata</taxon>
        <taxon>Euteleostomi</taxon>
        <taxon>Actinopterygii</taxon>
        <taxon>Neopterygii</taxon>
        <taxon>Teleostei</taxon>
        <taxon>Neoteleostei</taxon>
        <taxon>Acanthomorphata</taxon>
        <taxon>Eupercaria</taxon>
        <taxon>Perciformes</taxon>
        <taxon>Notothenioidei</taxon>
        <taxon>Nototheniidae</taxon>
        <taxon>Notothenia</taxon>
    </lineage>
</organism>
<evidence type="ECO:0000313" key="10">
    <source>
        <dbReference type="Proteomes" id="UP000504611"/>
    </source>
</evidence>
<name>A0A6I9NLE6_9TELE</name>
<evidence type="ECO:0000256" key="3">
    <source>
        <dbReference type="ARBA" id="ARBA00007073"/>
    </source>
</evidence>
<dbReference type="Pfam" id="PF09341">
    <property type="entry name" value="Pcc1"/>
    <property type="match status" value="1"/>
</dbReference>
<dbReference type="GO" id="GO:0070525">
    <property type="term" value="P:tRNA threonylcarbamoyladenosine metabolic process"/>
    <property type="evidence" value="ECO:0007669"/>
    <property type="project" value="TreeGrafter"/>
</dbReference>
<sequence>MAATDREMNPEPEKLQFRLDVPFPSPRDASIALGSLSPDREPRKGGIDKQLMVTDRTLTVRWSADEARILRVSVNSFLDNLSLVLETMQMFAPPASQ</sequence>
<gene>
    <name evidence="11" type="primary">lage3</name>
</gene>
<comment type="subcellular location">
    <subcellularLocation>
        <location evidence="2">Cytoplasm</location>
    </subcellularLocation>
    <subcellularLocation>
        <location evidence="1">Nucleus</location>
    </subcellularLocation>
</comment>
<dbReference type="GO" id="GO:0005634">
    <property type="term" value="C:nucleus"/>
    <property type="evidence" value="ECO:0007669"/>
    <property type="project" value="UniProtKB-SubCell"/>
</dbReference>
<evidence type="ECO:0000256" key="6">
    <source>
        <dbReference type="ARBA" id="ARBA00023242"/>
    </source>
</evidence>
<dbReference type="Proteomes" id="UP000504611">
    <property type="component" value="Unplaced"/>
</dbReference>
<evidence type="ECO:0000256" key="7">
    <source>
        <dbReference type="ARBA" id="ARBA00053047"/>
    </source>
</evidence>
<dbReference type="GO" id="GO:0008033">
    <property type="term" value="P:tRNA processing"/>
    <property type="evidence" value="ECO:0007669"/>
    <property type="project" value="UniProtKB-KW"/>
</dbReference>
<dbReference type="GO" id="GO:0000408">
    <property type="term" value="C:EKC/KEOPS complex"/>
    <property type="evidence" value="ECO:0007669"/>
    <property type="project" value="TreeGrafter"/>
</dbReference>
<proteinExistence type="inferred from homology"/>
<dbReference type="RefSeq" id="XP_010778439.1">
    <property type="nucleotide sequence ID" value="XM_010780137.1"/>
</dbReference>
<dbReference type="FunFam" id="3.30.310.50:FF:000005">
    <property type="entry name" value="L antigen family member 3"/>
    <property type="match status" value="1"/>
</dbReference>